<comment type="caution">
    <text evidence="2">The sequence shown here is derived from an EMBL/GenBank/DDBJ whole genome shotgun (WGS) entry which is preliminary data.</text>
</comment>
<protein>
    <recommendedName>
        <fullName evidence="5">Lipoprotein</fullName>
    </recommendedName>
</protein>
<dbReference type="Proteomes" id="UP001278995">
    <property type="component" value="Unassembled WGS sequence"/>
</dbReference>
<evidence type="ECO:0000313" key="3">
    <source>
        <dbReference type="Proteomes" id="UP000473854"/>
    </source>
</evidence>
<proteinExistence type="predicted"/>
<dbReference type="EMBL" id="JAXHPL010000034">
    <property type="protein sequence ID" value="MDY6487042.1"/>
    <property type="molecule type" value="Genomic_DNA"/>
</dbReference>
<organism evidence="2 3">
    <name type="scientific">Acinetobacter faecalis</name>
    <dbReference type="NCBI Taxonomy" id="2665161"/>
    <lineage>
        <taxon>Bacteria</taxon>
        <taxon>Pseudomonadati</taxon>
        <taxon>Pseudomonadota</taxon>
        <taxon>Gammaproteobacteria</taxon>
        <taxon>Moraxellales</taxon>
        <taxon>Moraxellaceae</taxon>
        <taxon>Acinetobacter</taxon>
    </lineage>
</organism>
<reference evidence="1 4" key="2">
    <citation type="submission" date="2023-11" db="EMBL/GenBank/DDBJ databases">
        <title>The common occurrence of Acinetobacte faecalis in cattle feces and its emended description.</title>
        <authorList>
            <person name="Kyselkova M."/>
            <person name="Xanthopoulou K."/>
            <person name="Shestivska V."/>
            <person name="Spanelova P."/>
            <person name="Maixnerova M."/>
            <person name="Higgins P.G."/>
            <person name="Nemec A."/>
        </authorList>
    </citation>
    <scope>NUCLEOTIDE SEQUENCE [LARGE SCALE GENOMIC DNA]</scope>
    <source>
        <strain evidence="1 4">ANC 7483</strain>
    </source>
</reference>
<reference evidence="2 3" key="1">
    <citation type="submission" date="2019-11" db="EMBL/GenBank/DDBJ databases">
        <authorList>
            <person name="An D."/>
        </authorList>
    </citation>
    <scope>NUCLEOTIDE SEQUENCE [LARGE SCALE GENOMIC DNA]</scope>
    <source>
        <strain evidence="2 3">YIM 103518</strain>
    </source>
</reference>
<accession>A0A6L6GGA5</accession>
<name>A0A6L6GGA5_9GAMM</name>
<dbReference type="EMBL" id="WLYL01000025">
    <property type="protein sequence ID" value="MTD11521.1"/>
    <property type="molecule type" value="Genomic_DNA"/>
</dbReference>
<gene>
    <name evidence="2" type="ORF">GIX10_08765</name>
    <name evidence="1" type="ORF">SKM51_07490</name>
</gene>
<evidence type="ECO:0000313" key="4">
    <source>
        <dbReference type="Proteomes" id="UP001278995"/>
    </source>
</evidence>
<dbReference type="AlphaFoldDB" id="A0A6L6GGA5"/>
<dbReference type="Proteomes" id="UP000473854">
    <property type="component" value="Unassembled WGS sequence"/>
</dbReference>
<evidence type="ECO:0000313" key="1">
    <source>
        <dbReference type="EMBL" id="MDY6487042.1"/>
    </source>
</evidence>
<dbReference type="RefSeq" id="WP_154773119.1">
    <property type="nucleotide sequence ID" value="NZ_JAXHPJ010000044.1"/>
</dbReference>
<dbReference type="PROSITE" id="PS51257">
    <property type="entry name" value="PROKAR_LIPOPROTEIN"/>
    <property type="match status" value="1"/>
</dbReference>
<evidence type="ECO:0008006" key="5">
    <source>
        <dbReference type="Google" id="ProtNLM"/>
    </source>
</evidence>
<sequence length="116" mass="13042">MKKIVCLSLFVFLTACQPTPVKSNQDELFICKSLINGYLNTLQLKQFVFSSHALVGKQAIYSYKQPTVSGMVLGIIQSPELKFGCEKNLNTYQLKLINPDKTQVNILQFTDSPKPL</sequence>
<evidence type="ECO:0000313" key="2">
    <source>
        <dbReference type="EMBL" id="MTD11521.1"/>
    </source>
</evidence>